<dbReference type="Proteomes" id="UP000838756">
    <property type="component" value="Unassembled WGS sequence"/>
</dbReference>
<gene>
    <name evidence="2" type="primary">jg11979</name>
    <name evidence="2" type="ORF">PAEG_LOCUS25635</name>
</gene>
<proteinExistence type="predicted"/>
<keyword evidence="3" id="KW-1185">Reference proteome</keyword>
<dbReference type="EMBL" id="CAKXAJ010026342">
    <property type="protein sequence ID" value="CAH2267053.1"/>
    <property type="molecule type" value="Genomic_DNA"/>
</dbReference>
<feature type="region of interest" description="Disordered" evidence="1">
    <location>
        <begin position="1"/>
        <end position="47"/>
    </location>
</feature>
<dbReference type="AlphaFoldDB" id="A0A8S4SME2"/>
<evidence type="ECO:0000313" key="2">
    <source>
        <dbReference type="EMBL" id="CAH2267053.1"/>
    </source>
</evidence>
<feature type="compositionally biased region" description="Polar residues" evidence="1">
    <location>
        <begin position="28"/>
        <end position="44"/>
    </location>
</feature>
<dbReference type="OrthoDB" id="6933390at2759"/>
<sequence length="71" mass="8035">MHLGPAPDVEHRRRRPKHVLYDQDDQITTDNVSQHTTNTASSPAKTRAPISDVIRTWILTTVTRAFGLNND</sequence>
<evidence type="ECO:0000313" key="3">
    <source>
        <dbReference type="Proteomes" id="UP000838756"/>
    </source>
</evidence>
<organism evidence="2 3">
    <name type="scientific">Pararge aegeria aegeria</name>
    <dbReference type="NCBI Taxonomy" id="348720"/>
    <lineage>
        <taxon>Eukaryota</taxon>
        <taxon>Metazoa</taxon>
        <taxon>Ecdysozoa</taxon>
        <taxon>Arthropoda</taxon>
        <taxon>Hexapoda</taxon>
        <taxon>Insecta</taxon>
        <taxon>Pterygota</taxon>
        <taxon>Neoptera</taxon>
        <taxon>Endopterygota</taxon>
        <taxon>Lepidoptera</taxon>
        <taxon>Glossata</taxon>
        <taxon>Ditrysia</taxon>
        <taxon>Papilionoidea</taxon>
        <taxon>Nymphalidae</taxon>
        <taxon>Satyrinae</taxon>
        <taxon>Satyrini</taxon>
        <taxon>Parargina</taxon>
        <taxon>Pararge</taxon>
    </lineage>
</organism>
<accession>A0A8S4SME2</accession>
<evidence type="ECO:0000256" key="1">
    <source>
        <dbReference type="SAM" id="MobiDB-lite"/>
    </source>
</evidence>
<protein>
    <submittedName>
        <fullName evidence="2">Jg11979 protein</fullName>
    </submittedName>
</protein>
<reference evidence="2" key="1">
    <citation type="submission" date="2022-03" db="EMBL/GenBank/DDBJ databases">
        <authorList>
            <person name="Lindestad O."/>
        </authorList>
    </citation>
    <scope>NUCLEOTIDE SEQUENCE</scope>
</reference>
<comment type="caution">
    <text evidence="2">The sequence shown here is derived from an EMBL/GenBank/DDBJ whole genome shotgun (WGS) entry which is preliminary data.</text>
</comment>
<name>A0A8S4SME2_9NEOP</name>